<keyword evidence="3" id="KW-0862">Zinc</keyword>
<dbReference type="GO" id="GO:0004842">
    <property type="term" value="F:ubiquitin-protein transferase activity"/>
    <property type="evidence" value="ECO:0007669"/>
    <property type="project" value="TreeGrafter"/>
</dbReference>
<dbReference type="PANTHER" id="PTHR23012">
    <property type="entry name" value="RING/FYVE/PHD ZINC FINGER DOMAIN-CONTAINING"/>
    <property type="match status" value="1"/>
</dbReference>
<dbReference type="CDD" id="cd16495">
    <property type="entry name" value="RING_CH-C4HC3_MARCH"/>
    <property type="match status" value="1"/>
</dbReference>
<dbReference type="GO" id="GO:0008270">
    <property type="term" value="F:zinc ion binding"/>
    <property type="evidence" value="ECO:0007669"/>
    <property type="project" value="UniProtKB-KW"/>
</dbReference>
<dbReference type="InterPro" id="IPR013083">
    <property type="entry name" value="Znf_RING/FYVE/PHD"/>
</dbReference>
<feature type="domain" description="RING-CH-type" evidence="5">
    <location>
        <begin position="68"/>
        <end position="115"/>
    </location>
</feature>
<keyword evidence="2" id="KW-0863">Zinc-finger</keyword>
<organism evidence="6 7">
    <name type="scientific">Fraxinus pennsylvanica</name>
    <dbReference type="NCBI Taxonomy" id="56036"/>
    <lineage>
        <taxon>Eukaryota</taxon>
        <taxon>Viridiplantae</taxon>
        <taxon>Streptophyta</taxon>
        <taxon>Embryophyta</taxon>
        <taxon>Tracheophyta</taxon>
        <taxon>Spermatophyta</taxon>
        <taxon>Magnoliopsida</taxon>
        <taxon>eudicotyledons</taxon>
        <taxon>Gunneridae</taxon>
        <taxon>Pentapetalae</taxon>
        <taxon>asterids</taxon>
        <taxon>lamiids</taxon>
        <taxon>Lamiales</taxon>
        <taxon>Oleaceae</taxon>
        <taxon>Oleeae</taxon>
        <taxon>Fraxinus</taxon>
    </lineage>
</organism>
<reference evidence="6" key="1">
    <citation type="submission" date="2023-05" db="EMBL/GenBank/DDBJ databases">
        <authorList>
            <person name="Huff M."/>
        </authorList>
    </citation>
    <scope>NUCLEOTIDE SEQUENCE</scope>
</reference>
<dbReference type="Gene3D" id="3.30.40.10">
    <property type="entry name" value="Zinc/RING finger domain, C3HC4 (zinc finger)"/>
    <property type="match status" value="1"/>
</dbReference>
<evidence type="ECO:0000313" key="6">
    <source>
        <dbReference type="EMBL" id="CAI9757540.1"/>
    </source>
</evidence>
<dbReference type="Pfam" id="PF12428">
    <property type="entry name" value="DUF3675"/>
    <property type="match status" value="1"/>
</dbReference>
<accession>A0AAD2DMT6</accession>
<dbReference type="Pfam" id="PF12906">
    <property type="entry name" value="RINGv"/>
    <property type="match status" value="1"/>
</dbReference>
<keyword evidence="4" id="KW-0812">Transmembrane</keyword>
<dbReference type="GO" id="GO:0016020">
    <property type="term" value="C:membrane"/>
    <property type="evidence" value="ECO:0007669"/>
    <property type="project" value="TreeGrafter"/>
</dbReference>
<feature type="transmembrane region" description="Helical" evidence="4">
    <location>
        <begin position="198"/>
        <end position="219"/>
    </location>
</feature>
<keyword evidence="1" id="KW-0479">Metal-binding</keyword>
<dbReference type="InterPro" id="IPR011016">
    <property type="entry name" value="Znf_RING-CH"/>
</dbReference>
<evidence type="ECO:0000256" key="2">
    <source>
        <dbReference type="ARBA" id="ARBA00022771"/>
    </source>
</evidence>
<sequence>MSEHLVLCVDHLVTPESLPLLQGQEVVEFPDESYSSCTVDPTTSVISIKENKEKGVADEVDPLIESVECRICQEEDSVKNLETPCVCSGSLKYAHRNCVQRWCNEKGDIICEICHQPYQHGYTASPHLQPDDSAIEISEGWTIAGCYDEYADSSASGAAFCRFATLILMALLLLRHALTIRNGDSDTDDDDIFTFSLILLRVMGFLLPCYIVAWAMSILQHRRQRQEAAGLQVRIVPISAPGSTSELSRTPFPESV</sequence>
<keyword evidence="7" id="KW-1185">Reference proteome</keyword>
<dbReference type="SUPFAM" id="SSF57850">
    <property type="entry name" value="RING/U-box"/>
    <property type="match status" value="1"/>
</dbReference>
<proteinExistence type="predicted"/>
<dbReference type="GO" id="GO:0016567">
    <property type="term" value="P:protein ubiquitination"/>
    <property type="evidence" value="ECO:0007669"/>
    <property type="project" value="TreeGrafter"/>
</dbReference>
<dbReference type="AlphaFoldDB" id="A0AAD2DMT6"/>
<dbReference type="PANTHER" id="PTHR23012:SF215">
    <property type="entry name" value="RING_FYVE_PHD ZINC FINGER SUPERFAMILY PROTEIN"/>
    <property type="match status" value="1"/>
</dbReference>
<dbReference type="SMART" id="SM00744">
    <property type="entry name" value="RINGv"/>
    <property type="match status" value="1"/>
</dbReference>
<evidence type="ECO:0000313" key="7">
    <source>
        <dbReference type="Proteomes" id="UP000834106"/>
    </source>
</evidence>
<dbReference type="EMBL" id="OU503038">
    <property type="protein sequence ID" value="CAI9757540.1"/>
    <property type="molecule type" value="Genomic_DNA"/>
</dbReference>
<keyword evidence="4" id="KW-1133">Transmembrane helix</keyword>
<dbReference type="InterPro" id="IPR033275">
    <property type="entry name" value="MARCH-like"/>
</dbReference>
<evidence type="ECO:0000256" key="1">
    <source>
        <dbReference type="ARBA" id="ARBA00022723"/>
    </source>
</evidence>
<dbReference type="FunFam" id="3.30.40.10:FF:000146">
    <property type="entry name" value="RING/FYVE/PHD zinc finger protein"/>
    <property type="match status" value="1"/>
</dbReference>
<dbReference type="Proteomes" id="UP000834106">
    <property type="component" value="Chromosome 3"/>
</dbReference>
<evidence type="ECO:0000256" key="4">
    <source>
        <dbReference type="SAM" id="Phobius"/>
    </source>
</evidence>
<evidence type="ECO:0000259" key="5">
    <source>
        <dbReference type="SMART" id="SM00744"/>
    </source>
</evidence>
<evidence type="ECO:0000256" key="3">
    <source>
        <dbReference type="ARBA" id="ARBA00022833"/>
    </source>
</evidence>
<dbReference type="InterPro" id="IPR022143">
    <property type="entry name" value="DUF3675"/>
</dbReference>
<feature type="transmembrane region" description="Helical" evidence="4">
    <location>
        <begin position="159"/>
        <end position="178"/>
    </location>
</feature>
<name>A0AAD2DMT6_9LAMI</name>
<keyword evidence="4" id="KW-0472">Membrane</keyword>
<protein>
    <recommendedName>
        <fullName evidence="5">RING-CH-type domain-containing protein</fullName>
    </recommendedName>
</protein>
<gene>
    <name evidence="6" type="ORF">FPE_LOCUS4970</name>
</gene>